<feature type="transmembrane region" description="Helical" evidence="13">
    <location>
        <begin position="80"/>
        <end position="102"/>
    </location>
</feature>
<feature type="transmembrane region" description="Helical" evidence="13">
    <location>
        <begin position="32"/>
        <end position="60"/>
    </location>
</feature>
<keyword evidence="9" id="KW-0408">Iron</keyword>
<keyword evidence="8" id="KW-0560">Oxidoreductase</keyword>
<dbReference type="STRING" id="104452.A0A0L7LGE6"/>
<dbReference type="GO" id="GO:0006636">
    <property type="term" value="P:unsaturated fatty acid biosynthetic process"/>
    <property type="evidence" value="ECO:0007669"/>
    <property type="project" value="TreeGrafter"/>
</dbReference>
<dbReference type="GO" id="GO:0005506">
    <property type="term" value="F:iron ion binding"/>
    <property type="evidence" value="ECO:0007669"/>
    <property type="project" value="TreeGrafter"/>
</dbReference>
<name>A0A0L7LGE6_OPEBR</name>
<protein>
    <submittedName>
        <fullName evidence="14">Fatty-acyl-CoA desaturase</fullName>
    </submittedName>
</protein>
<evidence type="ECO:0000256" key="1">
    <source>
        <dbReference type="ARBA" id="ARBA00004141"/>
    </source>
</evidence>
<evidence type="ECO:0000256" key="2">
    <source>
        <dbReference type="ARBA" id="ARBA00009295"/>
    </source>
</evidence>
<keyword evidence="11 13" id="KW-0472">Membrane</keyword>
<comment type="subcellular location">
    <subcellularLocation>
        <location evidence="1">Membrane</location>
        <topology evidence="1">Multi-pass membrane protein</topology>
    </subcellularLocation>
</comment>
<dbReference type="CDD" id="cd03505">
    <property type="entry name" value="Delta9-FADS-like"/>
    <property type="match status" value="1"/>
</dbReference>
<reference evidence="14 15" key="1">
    <citation type="journal article" date="2015" name="Genome Biol. Evol.">
        <title>The genome of winter moth (Operophtera brumata) provides a genomic perspective on sexual dimorphism and phenology.</title>
        <authorList>
            <person name="Derks M.F."/>
            <person name="Smit S."/>
            <person name="Salis L."/>
            <person name="Schijlen E."/>
            <person name="Bossers A."/>
            <person name="Mateman C."/>
            <person name="Pijl A.S."/>
            <person name="de Ridder D."/>
            <person name="Groenen M.A."/>
            <person name="Visser M.E."/>
            <person name="Megens H.J."/>
        </authorList>
    </citation>
    <scope>NUCLEOTIDE SEQUENCE [LARGE SCALE GENOMIC DNA]</scope>
    <source>
        <strain evidence="14">WM2013NL</strain>
        <tissue evidence="14">Head and thorax</tissue>
    </source>
</reference>
<dbReference type="GO" id="GO:0005789">
    <property type="term" value="C:endoplasmic reticulum membrane"/>
    <property type="evidence" value="ECO:0007669"/>
    <property type="project" value="TreeGrafter"/>
</dbReference>
<keyword evidence="7 13" id="KW-1133">Transmembrane helix</keyword>
<dbReference type="AlphaFoldDB" id="A0A0L7LGE6"/>
<keyword evidence="4 13" id="KW-0812">Transmembrane</keyword>
<keyword evidence="12" id="KW-0275">Fatty acid biosynthesis</keyword>
<evidence type="ECO:0000256" key="13">
    <source>
        <dbReference type="SAM" id="Phobius"/>
    </source>
</evidence>
<evidence type="ECO:0000256" key="11">
    <source>
        <dbReference type="ARBA" id="ARBA00023136"/>
    </source>
</evidence>
<evidence type="ECO:0000256" key="9">
    <source>
        <dbReference type="ARBA" id="ARBA00023004"/>
    </source>
</evidence>
<dbReference type="GO" id="GO:0004768">
    <property type="term" value="F:stearoyl-CoA 9-desaturase activity"/>
    <property type="evidence" value="ECO:0007669"/>
    <property type="project" value="TreeGrafter"/>
</dbReference>
<evidence type="ECO:0000256" key="3">
    <source>
        <dbReference type="ARBA" id="ARBA00022516"/>
    </source>
</evidence>
<dbReference type="InterPro" id="IPR015876">
    <property type="entry name" value="Acyl-CoA_DS"/>
</dbReference>
<evidence type="ECO:0000256" key="4">
    <source>
        <dbReference type="ARBA" id="ARBA00022692"/>
    </source>
</evidence>
<keyword evidence="6" id="KW-0276">Fatty acid metabolism</keyword>
<dbReference type="PROSITE" id="PS00476">
    <property type="entry name" value="FATTY_ACID_DESATUR_1"/>
    <property type="match status" value="1"/>
</dbReference>
<evidence type="ECO:0000256" key="7">
    <source>
        <dbReference type="ARBA" id="ARBA00022989"/>
    </source>
</evidence>
<evidence type="ECO:0000256" key="6">
    <source>
        <dbReference type="ARBA" id="ARBA00022832"/>
    </source>
</evidence>
<keyword evidence="3" id="KW-0444">Lipid biosynthesis</keyword>
<comment type="similarity">
    <text evidence="2">Belongs to the fatty acid desaturase type 1 family.</text>
</comment>
<keyword evidence="10" id="KW-0443">Lipid metabolism</keyword>
<dbReference type="PANTHER" id="PTHR11351:SF31">
    <property type="entry name" value="DESATURASE 1, ISOFORM A-RELATED"/>
    <property type="match status" value="1"/>
</dbReference>
<proteinExistence type="inferred from homology"/>
<evidence type="ECO:0000256" key="12">
    <source>
        <dbReference type="ARBA" id="ARBA00023160"/>
    </source>
</evidence>
<accession>A0A0L7LGE6</accession>
<evidence type="ECO:0000256" key="10">
    <source>
        <dbReference type="ARBA" id="ARBA00023098"/>
    </source>
</evidence>
<keyword evidence="15" id="KW-1185">Reference proteome</keyword>
<dbReference type="EMBL" id="JTDY01001223">
    <property type="protein sequence ID" value="KOB74485.1"/>
    <property type="molecule type" value="Genomic_DNA"/>
</dbReference>
<evidence type="ECO:0000313" key="15">
    <source>
        <dbReference type="Proteomes" id="UP000037510"/>
    </source>
</evidence>
<dbReference type="PANTHER" id="PTHR11351">
    <property type="entry name" value="ACYL-COA DESATURASE"/>
    <property type="match status" value="1"/>
</dbReference>
<evidence type="ECO:0000313" key="14">
    <source>
        <dbReference type="EMBL" id="KOB74485.1"/>
    </source>
</evidence>
<evidence type="ECO:0000256" key="8">
    <source>
        <dbReference type="ARBA" id="ARBA00023002"/>
    </source>
</evidence>
<evidence type="ECO:0000256" key="5">
    <source>
        <dbReference type="ARBA" id="ARBA00022723"/>
    </source>
</evidence>
<sequence length="256" mass="29619">MAPNTLKEDVMIVNEETNEKLVVGAAPRKYKVVWFIVAYVTYVHIAAVYGLYLAVTSAMWPTIALSVHRLWTHKSYKAKLPLQIFLMLCHTASNTFTSISWIRDHILHHKYTDTDADPHNSTRGFFFSHIVPLIWNETFTVAYHMNLLRVTVVFNTFLLINSVAHMWGTRPYDKTILPAQNKIVSFVTLGEGFHNYHHVFPHDYRTAELGDNFLNLTTKFIDFCAWMGQAYDRRYVADDVIAARMKRTGETNEKNT</sequence>
<organism evidence="14 15">
    <name type="scientific">Operophtera brumata</name>
    <name type="common">Winter moth</name>
    <name type="synonym">Phalaena brumata</name>
    <dbReference type="NCBI Taxonomy" id="104452"/>
    <lineage>
        <taxon>Eukaryota</taxon>
        <taxon>Metazoa</taxon>
        <taxon>Ecdysozoa</taxon>
        <taxon>Arthropoda</taxon>
        <taxon>Hexapoda</taxon>
        <taxon>Insecta</taxon>
        <taxon>Pterygota</taxon>
        <taxon>Neoptera</taxon>
        <taxon>Endopterygota</taxon>
        <taxon>Lepidoptera</taxon>
        <taxon>Glossata</taxon>
        <taxon>Ditrysia</taxon>
        <taxon>Geometroidea</taxon>
        <taxon>Geometridae</taxon>
        <taxon>Larentiinae</taxon>
        <taxon>Operophtera</taxon>
    </lineage>
</organism>
<dbReference type="Proteomes" id="UP000037510">
    <property type="component" value="Unassembled WGS sequence"/>
</dbReference>
<dbReference type="InterPro" id="IPR001522">
    <property type="entry name" value="FADS-1_CS"/>
</dbReference>
<gene>
    <name evidence="14" type="ORF">OBRU01_09104</name>
</gene>
<keyword evidence="5" id="KW-0479">Metal-binding</keyword>
<comment type="caution">
    <text evidence="14">The sequence shown here is derived from an EMBL/GenBank/DDBJ whole genome shotgun (WGS) entry which is preliminary data.</text>
</comment>